<keyword evidence="3" id="KW-1185">Reference proteome</keyword>
<dbReference type="EMBL" id="QJKJ01004505">
    <property type="protein sequence ID" value="RDX93885.1"/>
    <property type="molecule type" value="Genomic_DNA"/>
</dbReference>
<accession>A0A371GTN7</accession>
<comment type="caution">
    <text evidence="2">The sequence shown here is derived from an EMBL/GenBank/DDBJ whole genome shotgun (WGS) entry which is preliminary data.</text>
</comment>
<evidence type="ECO:0000313" key="2">
    <source>
        <dbReference type="EMBL" id="RDX93885.1"/>
    </source>
</evidence>
<dbReference type="AlphaFoldDB" id="A0A371GTN7"/>
<proteinExistence type="predicted"/>
<evidence type="ECO:0000259" key="1">
    <source>
        <dbReference type="Pfam" id="PF00078"/>
    </source>
</evidence>
<evidence type="ECO:0000313" key="3">
    <source>
        <dbReference type="Proteomes" id="UP000257109"/>
    </source>
</evidence>
<feature type="non-terminal residue" evidence="2">
    <location>
        <position position="1"/>
    </location>
</feature>
<dbReference type="SUPFAM" id="SSF56672">
    <property type="entry name" value="DNA/RNA polymerases"/>
    <property type="match status" value="1"/>
</dbReference>
<dbReference type="Proteomes" id="UP000257109">
    <property type="component" value="Unassembled WGS sequence"/>
</dbReference>
<dbReference type="InterPro" id="IPR043502">
    <property type="entry name" value="DNA/RNA_pol_sf"/>
</dbReference>
<protein>
    <recommendedName>
        <fullName evidence="1">Reverse transcriptase domain-containing protein</fullName>
    </recommendedName>
</protein>
<dbReference type="InterPro" id="IPR000477">
    <property type="entry name" value="RT_dom"/>
</dbReference>
<dbReference type="CDD" id="cd01647">
    <property type="entry name" value="RT_LTR"/>
    <property type="match status" value="1"/>
</dbReference>
<dbReference type="Pfam" id="PF00078">
    <property type="entry name" value="RVT_1"/>
    <property type="match status" value="1"/>
</dbReference>
<dbReference type="PANTHER" id="PTHR24559">
    <property type="entry name" value="TRANSPOSON TY3-I GAG-POL POLYPROTEIN"/>
    <property type="match status" value="1"/>
</dbReference>
<organism evidence="2 3">
    <name type="scientific">Mucuna pruriens</name>
    <name type="common">Velvet bean</name>
    <name type="synonym">Dolichos pruriens</name>
    <dbReference type="NCBI Taxonomy" id="157652"/>
    <lineage>
        <taxon>Eukaryota</taxon>
        <taxon>Viridiplantae</taxon>
        <taxon>Streptophyta</taxon>
        <taxon>Embryophyta</taxon>
        <taxon>Tracheophyta</taxon>
        <taxon>Spermatophyta</taxon>
        <taxon>Magnoliopsida</taxon>
        <taxon>eudicotyledons</taxon>
        <taxon>Gunneridae</taxon>
        <taxon>Pentapetalae</taxon>
        <taxon>rosids</taxon>
        <taxon>fabids</taxon>
        <taxon>Fabales</taxon>
        <taxon>Fabaceae</taxon>
        <taxon>Papilionoideae</taxon>
        <taxon>50 kb inversion clade</taxon>
        <taxon>NPAAA clade</taxon>
        <taxon>indigoferoid/millettioid clade</taxon>
        <taxon>Phaseoleae</taxon>
        <taxon>Mucuna</taxon>
    </lineage>
</organism>
<dbReference type="InterPro" id="IPR053134">
    <property type="entry name" value="RNA-dir_DNA_polymerase"/>
</dbReference>
<dbReference type="Gene3D" id="3.10.10.10">
    <property type="entry name" value="HIV Type 1 Reverse Transcriptase, subunit A, domain 1"/>
    <property type="match status" value="1"/>
</dbReference>
<gene>
    <name evidence="2" type="ORF">CR513_23787</name>
</gene>
<sequence>MDPADMSGIDPDFLCHRLSISLGACLDPYHLPSIDALVDGAFGCGLLSFMDAYSGYNQIRMHPNDKSKTTFIMDKGSFCYKVMSFGLKNARATYQRLMDWIFKDHIGNQLEVYVNDMVVKSRMEVGHVENLAAIFQSVKEIPVKAEP</sequence>
<dbReference type="PANTHER" id="PTHR24559:SF444">
    <property type="entry name" value="REVERSE TRANSCRIPTASE DOMAIN-CONTAINING PROTEIN"/>
    <property type="match status" value="1"/>
</dbReference>
<reference evidence="2" key="1">
    <citation type="submission" date="2018-05" db="EMBL/GenBank/DDBJ databases">
        <title>Draft genome of Mucuna pruriens seed.</title>
        <authorList>
            <person name="Nnadi N.E."/>
            <person name="Vos R."/>
            <person name="Hasami M.H."/>
            <person name="Devisetty U.K."/>
            <person name="Aguiy J.C."/>
        </authorList>
    </citation>
    <scope>NUCLEOTIDE SEQUENCE [LARGE SCALE GENOMIC DNA]</scope>
    <source>
        <strain evidence="2">JCA_2017</strain>
    </source>
</reference>
<dbReference type="InterPro" id="IPR043128">
    <property type="entry name" value="Rev_trsase/Diguanyl_cyclase"/>
</dbReference>
<name>A0A371GTN7_MUCPR</name>
<dbReference type="STRING" id="157652.A0A371GTN7"/>
<dbReference type="OrthoDB" id="1936626at2759"/>
<dbReference type="Gene3D" id="3.30.70.270">
    <property type="match status" value="1"/>
</dbReference>
<feature type="domain" description="Reverse transcriptase" evidence="1">
    <location>
        <begin position="37"/>
        <end position="142"/>
    </location>
</feature>